<dbReference type="Proteomes" id="UP000317238">
    <property type="component" value="Unassembled WGS sequence"/>
</dbReference>
<keyword evidence="3" id="KW-1185">Reference proteome</keyword>
<comment type="caution">
    <text evidence="2">The sequence shown here is derived from an EMBL/GenBank/DDBJ whole genome shotgun (WGS) entry which is preliminary data.</text>
</comment>
<evidence type="ECO:0000256" key="1">
    <source>
        <dbReference type="SAM" id="MobiDB-lite"/>
    </source>
</evidence>
<name>A0A5C5Y7L1_9PLAN</name>
<reference evidence="2 3" key="1">
    <citation type="submission" date="2019-02" db="EMBL/GenBank/DDBJ databases">
        <title>Deep-cultivation of Planctomycetes and their phenomic and genomic characterization uncovers novel biology.</title>
        <authorList>
            <person name="Wiegand S."/>
            <person name="Jogler M."/>
            <person name="Boedeker C."/>
            <person name="Pinto D."/>
            <person name="Vollmers J."/>
            <person name="Rivas-Marin E."/>
            <person name="Kohn T."/>
            <person name="Peeters S.H."/>
            <person name="Heuer A."/>
            <person name="Rast P."/>
            <person name="Oberbeckmann S."/>
            <person name="Bunk B."/>
            <person name="Jeske O."/>
            <person name="Meyerdierks A."/>
            <person name="Storesund J.E."/>
            <person name="Kallscheuer N."/>
            <person name="Luecker S."/>
            <person name="Lage O.M."/>
            <person name="Pohl T."/>
            <person name="Merkel B.J."/>
            <person name="Hornburger P."/>
            <person name="Mueller R.-W."/>
            <person name="Bruemmer F."/>
            <person name="Labrenz M."/>
            <person name="Spormann A.M."/>
            <person name="Op Den Camp H."/>
            <person name="Overmann J."/>
            <person name="Amann R."/>
            <person name="Jetten M.S.M."/>
            <person name="Mascher T."/>
            <person name="Medema M.H."/>
            <person name="Devos D.P."/>
            <person name="Kaster A.-K."/>
            <person name="Ovreas L."/>
            <person name="Rohde M."/>
            <person name="Galperin M.Y."/>
            <person name="Jogler C."/>
        </authorList>
    </citation>
    <scope>NUCLEOTIDE SEQUENCE [LARGE SCALE GENOMIC DNA]</scope>
    <source>
        <strain evidence="2 3">Pan14r</strain>
    </source>
</reference>
<evidence type="ECO:0000313" key="3">
    <source>
        <dbReference type="Proteomes" id="UP000317238"/>
    </source>
</evidence>
<dbReference type="EMBL" id="SJPL01000001">
    <property type="protein sequence ID" value="TWT71300.1"/>
    <property type="molecule type" value="Genomic_DNA"/>
</dbReference>
<proteinExistence type="predicted"/>
<accession>A0A5C5Y7L1</accession>
<dbReference type="AlphaFoldDB" id="A0A5C5Y7L1"/>
<sequence length="895" mass="98555">MPGFRLQRFACLIRPASVCLVAIVIAGMVRGDSDVDPSRVPDSFEAVNESGGLKLAPVTATSPTPPMPGHWWPMPVLISNSAPKAKTAIVTVRLIGHGDVTYRLVRRIESGFTARDEVWVQLPDLAGGTHVNLSIALAEVVDGVEVPLKHDSQRAVQDLRLLLSQDIVATAVLAKLAPKPAEDWQWRRDQLDHEYNLMIACRELDQQSRLVLDLERLPRDFRRWDAIDNLFIHDASGLNDPHGVAVLRRWLADGGKAWVSLDRISVPAIAPLIGDLWQATDMGTVQRNDFDFRTKLRPDMDTHPLRVQRYHPMTLRKIHQSGGEVTHWIDDWPAAVRVRVGRGEVWLTMADASAWYEPYPPNYDIAYNPPFQPNAAAIPIVSLFQQPRNRQPPPSVSPTAAAIHVGYPVASRWAVLASLATFIVGGWCVTRYWARQGVAERSLWSLPLTAVIASAPLAIASMSMRKSVPDTLAHAQFAMLQPDRDQAIVDQSSVLYFRDGGSVDRAVDGDESLRPFSDQSTQSPVVWTDMTHQRRLSIADWPTGLQSIGASLSISAGSGQAIGKLTRRGLEIRLPDGLPGPGDDAAIVLPPARVHALVRDAEADDVWVLPADADAPQQFRLASGLLNQTQQSHQETYRTLIRERDRTIFGDGETPRITPLVLAWTPPWEQPMNDGVDARITGEALCAMSMRWLPASPGDQVRLPPSTIKVESVESGWGTSLTKIMADGESHAPEEDPMTWQLRWQIPRVVLPLDLTSAQFHMDLDAPMRDVTVTMLDPDGKRKQIAKLDSPSGMVKIDVGAGDLVYHPGVGELRLEFDVSPAKHPPSNDEPDALPGNAVIGDDSAGEDDPAWQIRRPQWWLRGVVQDSGTRGDPETRSQSGLETKPADAISDDAR</sequence>
<dbReference type="RefSeq" id="WP_231131239.1">
    <property type="nucleotide sequence ID" value="NZ_CP036319.1"/>
</dbReference>
<protein>
    <submittedName>
        <fullName evidence="2">Uncharacterized protein</fullName>
    </submittedName>
</protein>
<organism evidence="2 3">
    <name type="scientific">Crateriforma conspicua</name>
    <dbReference type="NCBI Taxonomy" id="2527996"/>
    <lineage>
        <taxon>Bacteria</taxon>
        <taxon>Pseudomonadati</taxon>
        <taxon>Planctomycetota</taxon>
        <taxon>Planctomycetia</taxon>
        <taxon>Planctomycetales</taxon>
        <taxon>Planctomycetaceae</taxon>
        <taxon>Crateriforma</taxon>
    </lineage>
</organism>
<evidence type="ECO:0000313" key="2">
    <source>
        <dbReference type="EMBL" id="TWT71300.1"/>
    </source>
</evidence>
<gene>
    <name evidence="2" type="ORF">Pan14r_36100</name>
</gene>
<feature type="region of interest" description="Disordered" evidence="1">
    <location>
        <begin position="819"/>
        <end position="895"/>
    </location>
</feature>